<keyword evidence="5 13" id="KW-1133">Transmembrane helix</keyword>
<evidence type="ECO:0000256" key="12">
    <source>
        <dbReference type="ARBA" id="ARBA00049638"/>
    </source>
</evidence>
<dbReference type="EMBL" id="CAUOFW020008246">
    <property type="protein sequence ID" value="CAK9182110.1"/>
    <property type="molecule type" value="Genomic_DNA"/>
</dbReference>
<evidence type="ECO:0000313" key="15">
    <source>
        <dbReference type="EMBL" id="CAK9182110.1"/>
    </source>
</evidence>
<evidence type="ECO:0000313" key="16">
    <source>
        <dbReference type="Proteomes" id="UP001642360"/>
    </source>
</evidence>
<keyword evidence="16" id="KW-1185">Reference proteome</keyword>
<dbReference type="Proteomes" id="UP001642360">
    <property type="component" value="Unassembled WGS sequence"/>
</dbReference>
<evidence type="ECO:0000256" key="6">
    <source>
        <dbReference type="ARBA" id="ARBA00023065"/>
    </source>
</evidence>
<evidence type="ECO:0000256" key="11">
    <source>
        <dbReference type="ARBA" id="ARBA00023303"/>
    </source>
</evidence>
<organism evidence="15 16">
    <name type="scientific">Ilex paraguariensis</name>
    <name type="common">yerba mate</name>
    <dbReference type="NCBI Taxonomy" id="185542"/>
    <lineage>
        <taxon>Eukaryota</taxon>
        <taxon>Viridiplantae</taxon>
        <taxon>Streptophyta</taxon>
        <taxon>Embryophyta</taxon>
        <taxon>Tracheophyta</taxon>
        <taxon>Spermatophyta</taxon>
        <taxon>Magnoliopsida</taxon>
        <taxon>eudicotyledons</taxon>
        <taxon>Gunneridae</taxon>
        <taxon>Pentapetalae</taxon>
        <taxon>asterids</taxon>
        <taxon>campanulids</taxon>
        <taxon>Aquifoliales</taxon>
        <taxon>Aquifoliaceae</taxon>
        <taxon>Ilex</taxon>
    </lineage>
</organism>
<dbReference type="GO" id="GO:0034220">
    <property type="term" value="P:monoatomic ion transmembrane transport"/>
    <property type="evidence" value="ECO:0007669"/>
    <property type="project" value="UniProtKB-KW"/>
</dbReference>
<dbReference type="SMART" id="SM00079">
    <property type="entry name" value="PBPe"/>
    <property type="match status" value="1"/>
</dbReference>
<dbReference type="Pfam" id="PF10613">
    <property type="entry name" value="Lig_chan-Glu_bd"/>
    <property type="match status" value="1"/>
</dbReference>
<evidence type="ECO:0000256" key="13">
    <source>
        <dbReference type="SAM" id="Phobius"/>
    </source>
</evidence>
<keyword evidence="11" id="KW-0407">Ion channel</keyword>
<evidence type="ECO:0000256" key="10">
    <source>
        <dbReference type="ARBA" id="ARBA00023286"/>
    </source>
</evidence>
<keyword evidence="10" id="KW-1071">Ligand-gated ion channel</keyword>
<comment type="subunit">
    <text evidence="2">May form heteromers.</text>
</comment>
<dbReference type="Gene3D" id="3.40.50.2300">
    <property type="match status" value="2"/>
</dbReference>
<accession>A0ABC8UM13</accession>
<evidence type="ECO:0000256" key="8">
    <source>
        <dbReference type="ARBA" id="ARBA00023170"/>
    </source>
</evidence>
<evidence type="ECO:0000256" key="5">
    <source>
        <dbReference type="ARBA" id="ARBA00022989"/>
    </source>
</evidence>
<evidence type="ECO:0000256" key="2">
    <source>
        <dbReference type="ARBA" id="ARBA00011095"/>
    </source>
</evidence>
<keyword evidence="8" id="KW-0675">Receptor</keyword>
<feature type="transmembrane region" description="Helical" evidence="13">
    <location>
        <begin position="434"/>
        <end position="454"/>
    </location>
</feature>
<dbReference type="FunFam" id="3.40.50.2300:FF:000081">
    <property type="entry name" value="Glutamate receptor"/>
    <property type="match status" value="1"/>
</dbReference>
<reference evidence="15 16" key="1">
    <citation type="submission" date="2024-02" db="EMBL/GenBank/DDBJ databases">
        <authorList>
            <person name="Vignale AGUSTIN F."/>
            <person name="Sosa J E."/>
            <person name="Modenutti C."/>
        </authorList>
    </citation>
    <scope>NUCLEOTIDE SEQUENCE [LARGE SCALE GENOMIC DNA]</scope>
</reference>
<dbReference type="Pfam" id="PF00060">
    <property type="entry name" value="Lig_chan"/>
    <property type="match status" value="1"/>
</dbReference>
<evidence type="ECO:0000259" key="14">
    <source>
        <dbReference type="SMART" id="SM00079"/>
    </source>
</evidence>
<keyword evidence="6" id="KW-0406">Ion transport</keyword>
<keyword evidence="3" id="KW-0813">Transport</keyword>
<keyword evidence="9" id="KW-0325">Glycoprotein</keyword>
<evidence type="ECO:0000256" key="3">
    <source>
        <dbReference type="ARBA" id="ARBA00022448"/>
    </source>
</evidence>
<dbReference type="InterPro" id="IPR015683">
    <property type="entry name" value="Ionotropic_Glu_rcpt"/>
</dbReference>
<dbReference type="GO" id="GO:0016020">
    <property type="term" value="C:membrane"/>
    <property type="evidence" value="ECO:0007669"/>
    <property type="project" value="UniProtKB-SubCell"/>
</dbReference>
<comment type="caution">
    <text evidence="15">The sequence shown here is derived from an EMBL/GenBank/DDBJ whole genome shotgun (WGS) entry which is preliminary data.</text>
</comment>
<comment type="function">
    <text evidence="12">Glutamate-gated receptor that probably acts as a non-selective cation channel. May be involved in light-signal transduction and calcium homeostasis via the regulation of calcium influx into cells.</text>
</comment>
<evidence type="ECO:0000256" key="1">
    <source>
        <dbReference type="ARBA" id="ARBA00004141"/>
    </source>
</evidence>
<evidence type="ECO:0000256" key="7">
    <source>
        <dbReference type="ARBA" id="ARBA00023136"/>
    </source>
</evidence>
<dbReference type="InterPro" id="IPR019594">
    <property type="entry name" value="Glu/Gly-bd"/>
</dbReference>
<dbReference type="Pfam" id="PF01094">
    <property type="entry name" value="ANF_receptor"/>
    <property type="match status" value="1"/>
</dbReference>
<dbReference type="FunFam" id="3.40.50.2300:FF:000195">
    <property type="entry name" value="Glutamate receptor"/>
    <property type="match status" value="1"/>
</dbReference>
<dbReference type="PANTHER" id="PTHR34836">
    <property type="entry name" value="OS06G0188250 PROTEIN"/>
    <property type="match status" value="1"/>
</dbReference>
<keyword evidence="4 13" id="KW-0812">Transmembrane</keyword>
<dbReference type="SUPFAM" id="SSF53822">
    <property type="entry name" value="Periplasmic binding protein-like I"/>
    <property type="match status" value="1"/>
</dbReference>
<dbReference type="InterPro" id="IPR028082">
    <property type="entry name" value="Peripla_BP_I"/>
</dbReference>
<evidence type="ECO:0000256" key="9">
    <source>
        <dbReference type="ARBA" id="ARBA00023180"/>
    </source>
</evidence>
<dbReference type="InterPro" id="IPR001320">
    <property type="entry name" value="Iontro_rcpt_C"/>
</dbReference>
<gene>
    <name evidence="15" type="ORF">ILEXP_LOCUS52245</name>
</gene>
<dbReference type="PANTHER" id="PTHR34836:SF1">
    <property type="entry name" value="OS09G0428600 PROTEIN"/>
    <property type="match status" value="1"/>
</dbReference>
<keyword evidence="7 13" id="KW-0472">Membrane</keyword>
<dbReference type="FunFam" id="3.40.190.10:FF:000054">
    <property type="entry name" value="Glutamate receptor"/>
    <property type="match status" value="1"/>
</dbReference>
<evidence type="ECO:0000256" key="4">
    <source>
        <dbReference type="ARBA" id="ARBA00022692"/>
    </source>
</evidence>
<sequence>MQAGFVIDLGDQAQVPIISFSATSASLSSTWSPYFIGATQNDASQVKVISAIVQEFGWKRAVPIFVEDEFGQGTILYLTKALQEVETSIPYWSTIPPLATDDQIVAELRKLMQMQTRVFIVHMLPYLGARLFTKAKDLGMMSDGYVWIITTALTNELSSMDPSGVESMQGVMGKFQQDNPTVLNAGLNVFGLWAHDAATALAMAVENVGAGNPGFLKANFSGNSTDLETFGVSQIGPDLLRVIWNTTFRGLSGDFLLVDGQLQSSAYQIVNVIGNGWRGIGFWTVEIGLLYDINLTKTNTYSTSQQSLGTIFWPGDTTDVPKGWVIPTNGNKLRIGVPVVTGYCIDVFKAVMAQLPYAVPHEYIPIEINSYDGLVYQVYLGNYDAVVADITITANRSLYVDFTQPYTQSGLSMIVPIKDKMRNDAWVFLKPLTWDLWVISFCSFAFIGFVVWVLEHRINEDFRGPLSRQVGMIFWFSFSTMVFAHSNDSSSS</sequence>
<comment type="subcellular location">
    <subcellularLocation>
        <location evidence="1">Membrane</location>
        <topology evidence="1">Multi-pass membrane protein</topology>
    </subcellularLocation>
</comment>
<dbReference type="Gene3D" id="1.10.287.70">
    <property type="match status" value="1"/>
</dbReference>
<proteinExistence type="predicted"/>
<dbReference type="AlphaFoldDB" id="A0ABC8UM13"/>
<protein>
    <recommendedName>
        <fullName evidence="14">Ionotropic glutamate receptor C-terminal domain-containing protein</fullName>
    </recommendedName>
</protein>
<feature type="domain" description="Ionotropic glutamate receptor C-terminal" evidence="14">
    <location>
        <begin position="334"/>
        <end position="478"/>
    </location>
</feature>
<dbReference type="SUPFAM" id="SSF53850">
    <property type="entry name" value="Periplasmic binding protein-like II"/>
    <property type="match status" value="1"/>
</dbReference>
<dbReference type="Gene3D" id="3.40.190.10">
    <property type="entry name" value="Periplasmic binding protein-like II"/>
    <property type="match status" value="1"/>
</dbReference>
<name>A0ABC8UM13_9AQUA</name>
<dbReference type="InterPro" id="IPR001828">
    <property type="entry name" value="ANF_lig-bd_rcpt"/>
</dbReference>